<name>D0BK48_9LACT</name>
<dbReference type="STRING" id="626369.HMPREF0446_00333"/>
<sequence>MKWFKNVKYSLLALLVCSVTLLSSCFNSHPIGKKYSLPPEVDLKVDSENDESDELLLEHDGEIDITYLERAKQVFLVDYPKDEKEQLVGKTITIREPYSLYKSEEMDNRKNFEFTIYVEDEPYAYIGLSKYDVNDDKFATSFRQAKYFPKRFPMKHGCYRFTKSKEGLRIESVKYDSTKLYGNLNNVVYTFDPNEL</sequence>
<organism evidence="2 3">
    <name type="scientific">Granulicatella elegans ATCC 700633</name>
    <dbReference type="NCBI Taxonomy" id="626369"/>
    <lineage>
        <taxon>Bacteria</taxon>
        <taxon>Bacillati</taxon>
        <taxon>Bacillota</taxon>
        <taxon>Bacilli</taxon>
        <taxon>Lactobacillales</taxon>
        <taxon>Carnobacteriaceae</taxon>
        <taxon>Granulicatella</taxon>
    </lineage>
</organism>
<dbReference type="Proteomes" id="UP000002939">
    <property type="component" value="Unassembled WGS sequence"/>
</dbReference>
<dbReference type="AlphaFoldDB" id="D0BK48"/>
<proteinExistence type="predicted"/>
<dbReference type="EMBL" id="ACRF02000013">
    <property type="protein sequence ID" value="EEW93451.1"/>
    <property type="molecule type" value="Genomic_DNA"/>
</dbReference>
<feature type="chain" id="PRO_5039086546" description="Lipoprotein" evidence="1">
    <location>
        <begin position="29"/>
        <end position="196"/>
    </location>
</feature>
<gene>
    <name evidence="2" type="ORF">HMPREF0446_00333</name>
</gene>
<keyword evidence="3" id="KW-1185">Reference proteome</keyword>
<accession>D0BK48</accession>
<dbReference type="OrthoDB" id="9805474at2"/>
<keyword evidence="1" id="KW-0732">Signal</keyword>
<reference evidence="2" key="2">
    <citation type="submission" date="2011-10" db="EMBL/GenBank/DDBJ databases">
        <title>The Genome Sequence of Granulicatella elegans ATCC 700633.</title>
        <authorList>
            <consortium name="The Broad Institute Genome Sequencing Platform"/>
            <consortium name="The Broad Institute Genome Sequencing Center for Infectious Disease"/>
            <person name="Earl A."/>
            <person name="Ward D."/>
            <person name="Feldgarden M."/>
            <person name="Gevers D."/>
            <person name="Sibley C.D."/>
            <person name="Field T.R."/>
            <person name="Grinwis M."/>
            <person name="Eshaghurshan C.S."/>
            <person name="Surette M.G."/>
            <person name="Young S.K."/>
            <person name="Zeng Q."/>
            <person name="Gargeya S."/>
            <person name="Fitzgerald M."/>
            <person name="Haas B."/>
            <person name="Abouelleil A."/>
            <person name="Alvarado L."/>
            <person name="Arachchi H.M."/>
            <person name="Berlin A."/>
            <person name="Brown A."/>
            <person name="Chapman S.B."/>
            <person name="Chen Z."/>
            <person name="Dunbar C."/>
            <person name="Freedman E."/>
            <person name="Gearin G."/>
            <person name="Goldberg J."/>
            <person name="Griggs A."/>
            <person name="Gujja S."/>
            <person name="Heiman D."/>
            <person name="Howarth C."/>
            <person name="Larson L."/>
            <person name="Lui A."/>
            <person name="MacDonald P.J.P."/>
            <person name="Montmayeur A."/>
            <person name="Murphy C."/>
            <person name="Neiman D."/>
            <person name="Pearson M."/>
            <person name="Priest M."/>
            <person name="Roberts A."/>
            <person name="Saif S."/>
            <person name="Shea T."/>
            <person name="Shenoy N."/>
            <person name="Sisk P."/>
            <person name="Stolte C."/>
            <person name="Sykes S."/>
            <person name="Wortman J."/>
            <person name="Nusbaum C."/>
            <person name="Birren B."/>
        </authorList>
    </citation>
    <scope>NUCLEOTIDE SEQUENCE [LARGE SCALE GENOMIC DNA]</scope>
    <source>
        <strain evidence="2">ATCC 700633</strain>
    </source>
</reference>
<dbReference type="PROSITE" id="PS51257">
    <property type="entry name" value="PROKAR_LIPOPROTEIN"/>
    <property type="match status" value="1"/>
</dbReference>
<dbReference type="RefSeq" id="WP_006702607.1">
    <property type="nucleotide sequence ID" value="NZ_KI391971.1"/>
</dbReference>
<evidence type="ECO:0000313" key="2">
    <source>
        <dbReference type="EMBL" id="EEW93451.1"/>
    </source>
</evidence>
<evidence type="ECO:0000313" key="3">
    <source>
        <dbReference type="Proteomes" id="UP000002939"/>
    </source>
</evidence>
<dbReference type="HOGENOM" id="CLU_1388521_0_0_9"/>
<evidence type="ECO:0000256" key="1">
    <source>
        <dbReference type="SAM" id="SignalP"/>
    </source>
</evidence>
<comment type="caution">
    <text evidence="2">The sequence shown here is derived from an EMBL/GenBank/DDBJ whole genome shotgun (WGS) entry which is preliminary data.</text>
</comment>
<evidence type="ECO:0008006" key="4">
    <source>
        <dbReference type="Google" id="ProtNLM"/>
    </source>
</evidence>
<protein>
    <recommendedName>
        <fullName evidence="4">Lipoprotein</fullName>
    </recommendedName>
</protein>
<feature type="signal peptide" evidence="1">
    <location>
        <begin position="1"/>
        <end position="28"/>
    </location>
</feature>
<reference evidence="2" key="1">
    <citation type="submission" date="2009-09" db="EMBL/GenBank/DDBJ databases">
        <authorList>
            <consortium name="The Broad Institute Genome Sequencing Platform"/>
            <person name="Ward D."/>
            <person name="Feldgarden M."/>
            <person name="Earl A."/>
            <person name="Young S.K."/>
            <person name="Zeng Q."/>
            <person name="Koehrsen M."/>
            <person name="Alvarado L."/>
            <person name="Berlin A."/>
            <person name="Bochicchio J."/>
            <person name="Borenstein D."/>
            <person name="Chapman S.B."/>
            <person name="Chen Z."/>
            <person name="Engels R."/>
            <person name="Freedman E."/>
            <person name="Gellesch M."/>
            <person name="Goldberg J."/>
            <person name="Griggs A."/>
            <person name="Gujja S."/>
            <person name="Heilman E."/>
            <person name="Heiman D."/>
            <person name="Hepburn T."/>
            <person name="Howarth C."/>
            <person name="Jen D."/>
            <person name="Larson L."/>
            <person name="Lewis B."/>
            <person name="Mehta T."/>
            <person name="Park D."/>
            <person name="Pearson M."/>
            <person name="Roberts A."/>
            <person name="Saif S."/>
            <person name="Shea T."/>
            <person name="Shenoy N."/>
            <person name="Sisk P."/>
            <person name="Stolte C."/>
            <person name="Sykes S."/>
            <person name="Thomson T."/>
            <person name="Walk T."/>
            <person name="White J."/>
            <person name="Yandava C."/>
            <person name="Sibley C.D."/>
            <person name="Field T.R."/>
            <person name="Grinwis M."/>
            <person name="Eshaghurshan C.S."/>
            <person name="Surette M.G."/>
            <person name="Haas B."/>
            <person name="Nusbaum C."/>
            <person name="Birren B."/>
        </authorList>
    </citation>
    <scope>NUCLEOTIDE SEQUENCE [LARGE SCALE GENOMIC DNA]</scope>
    <source>
        <strain evidence="2">ATCC 700633</strain>
    </source>
</reference>